<reference evidence="1 2" key="1">
    <citation type="submission" date="2020-08" db="EMBL/GenBank/DDBJ databases">
        <title>Genome public.</title>
        <authorList>
            <person name="Liu C."/>
            <person name="Sun Q."/>
        </authorList>
    </citation>
    <scope>NUCLEOTIDE SEQUENCE [LARGE SCALE GENOMIC DNA]</scope>
    <source>
        <strain evidence="1 2">NSJ-35</strain>
    </source>
</reference>
<name>A0ABR7EEF0_9FIRM</name>
<dbReference type="EMBL" id="JACOON010000003">
    <property type="protein sequence ID" value="MBC5648155.1"/>
    <property type="molecule type" value="Genomic_DNA"/>
</dbReference>
<comment type="caution">
    <text evidence="1">The sequence shown here is derived from an EMBL/GenBank/DDBJ whole genome shotgun (WGS) entry which is preliminary data.</text>
</comment>
<dbReference type="RefSeq" id="WP_186857668.1">
    <property type="nucleotide sequence ID" value="NZ_JACOON010000003.1"/>
</dbReference>
<evidence type="ECO:0000313" key="2">
    <source>
        <dbReference type="Proteomes" id="UP000606889"/>
    </source>
</evidence>
<organism evidence="1 2">
    <name type="scientific">Christensenella tenuis</name>
    <dbReference type="NCBI Taxonomy" id="2763033"/>
    <lineage>
        <taxon>Bacteria</taxon>
        <taxon>Bacillati</taxon>
        <taxon>Bacillota</taxon>
        <taxon>Clostridia</taxon>
        <taxon>Christensenellales</taxon>
        <taxon>Christensenellaceae</taxon>
        <taxon>Christensenella</taxon>
    </lineage>
</organism>
<gene>
    <name evidence="1" type="primary">mobC</name>
    <name evidence="1" type="ORF">H8S18_07370</name>
</gene>
<dbReference type="InterPro" id="IPR053842">
    <property type="entry name" value="NikA-like"/>
</dbReference>
<sequence length="106" mass="12390">MLKRTQPFYFKMTTVEYLQLKRTAKMAGLSVAGLIRKCCLTNDRIVVIDRNVIGKIYAELNRIGNNVNQIAHIANTDKRIAPESIRRIEQYMDEIKRVYDEKMRAL</sequence>
<evidence type="ECO:0000313" key="1">
    <source>
        <dbReference type="EMBL" id="MBC5648155.1"/>
    </source>
</evidence>
<protein>
    <submittedName>
        <fullName evidence="1">Plasmid mobilization relaxosome protein MobC</fullName>
    </submittedName>
</protein>
<accession>A0ABR7EEF0</accession>
<keyword evidence="2" id="KW-1185">Reference proteome</keyword>
<proteinExistence type="predicted"/>
<dbReference type="Proteomes" id="UP000606889">
    <property type="component" value="Unassembled WGS sequence"/>
</dbReference>
<dbReference type="Pfam" id="PF21983">
    <property type="entry name" value="NikA-like"/>
    <property type="match status" value="1"/>
</dbReference>